<gene>
    <name evidence="1" type="ORF">CB5_LOCUS16777</name>
</gene>
<dbReference type="EMBL" id="LR862151">
    <property type="protein sequence ID" value="CAD1833566.1"/>
    <property type="molecule type" value="Genomic_DNA"/>
</dbReference>
<name>A0A6V7PSK7_ANACO</name>
<organism evidence="1">
    <name type="scientific">Ananas comosus var. bracteatus</name>
    <name type="common">red pineapple</name>
    <dbReference type="NCBI Taxonomy" id="296719"/>
    <lineage>
        <taxon>Eukaryota</taxon>
        <taxon>Viridiplantae</taxon>
        <taxon>Streptophyta</taxon>
        <taxon>Embryophyta</taxon>
        <taxon>Tracheophyta</taxon>
        <taxon>Spermatophyta</taxon>
        <taxon>Magnoliopsida</taxon>
        <taxon>Liliopsida</taxon>
        <taxon>Poales</taxon>
        <taxon>Bromeliaceae</taxon>
        <taxon>Bromelioideae</taxon>
        <taxon>Ananas</taxon>
    </lineage>
</organism>
<evidence type="ECO:0000313" key="1">
    <source>
        <dbReference type="EMBL" id="CAD1833566.1"/>
    </source>
</evidence>
<sequence>MVESWIDSMETLFEDLYTLREGQVPLATHCLEKAAKVWGSFSSRLRAGVLHIIDCVPDVVRDDADRAEWFLRGLRPWIYRAVQLLKLTTFAEVFDRALWAEHGDATVREEASCWLDPKTRGRSGRAVVREVSRVPRGPRNTRSQSWSRGPQQCAICGAGGHRAQRVGNDRQVLQLWTRRAYQPQLSSMGPCHPRDRYQFCSPGASNRRRTDSTSLSAKANNEIVYNSSQENNLNTYTIDNYNESTISAKQLRARYKYKALNFHSVHCPYWAFCARRDRLPDLDRPRELQLGHAFGYPVSPRETVLGRPDLACETGPREQYFQDLAKFLAFSLGSRSGPVPPCQDRLPQATPQHPLMGLVPPCK</sequence>
<reference evidence="1" key="1">
    <citation type="submission" date="2020-07" db="EMBL/GenBank/DDBJ databases">
        <authorList>
            <person name="Lin J."/>
        </authorList>
    </citation>
    <scope>NUCLEOTIDE SEQUENCE</scope>
</reference>
<accession>A0A6V7PSK7</accession>
<dbReference type="AlphaFoldDB" id="A0A6V7PSK7"/>
<proteinExistence type="predicted"/>
<protein>
    <submittedName>
        <fullName evidence="1">Uncharacterized protein</fullName>
    </submittedName>
</protein>